<dbReference type="SMART" id="SM00382">
    <property type="entry name" value="AAA"/>
    <property type="match status" value="1"/>
</dbReference>
<dbReference type="GO" id="GO:0016887">
    <property type="term" value="F:ATP hydrolysis activity"/>
    <property type="evidence" value="ECO:0007669"/>
    <property type="project" value="InterPro"/>
</dbReference>
<evidence type="ECO:0000256" key="3">
    <source>
        <dbReference type="ARBA" id="ARBA00022840"/>
    </source>
</evidence>
<keyword evidence="1" id="KW-0813">Transport</keyword>
<dbReference type="EMBL" id="CP084166">
    <property type="protein sequence ID" value="UJG41897.1"/>
    <property type="molecule type" value="Genomic_DNA"/>
</dbReference>
<dbReference type="Pfam" id="PF00005">
    <property type="entry name" value="ABC_tran"/>
    <property type="match status" value="1"/>
</dbReference>
<protein>
    <submittedName>
        <fullName evidence="5">ABC transporter ATP-binding protein</fullName>
    </submittedName>
</protein>
<gene>
    <name evidence="5" type="ORF">K9W45_05385</name>
</gene>
<keyword evidence="3 5" id="KW-0067">ATP-binding</keyword>
<dbReference type="GO" id="GO:0022857">
    <property type="term" value="F:transmembrane transporter activity"/>
    <property type="evidence" value="ECO:0007669"/>
    <property type="project" value="TreeGrafter"/>
</dbReference>
<keyword evidence="2" id="KW-0547">Nucleotide-binding</keyword>
<organism evidence="5">
    <name type="scientific">Candidatus Heimdallarchaeum aukensis</name>
    <dbReference type="NCBI Taxonomy" id="2876573"/>
    <lineage>
        <taxon>Archaea</taxon>
        <taxon>Promethearchaeati</taxon>
        <taxon>Candidatus Heimdallarchaeota</taxon>
        <taxon>Candidatus Heimdallarchaeia (ex Rinke et al. 2021) (nom. nud.)</taxon>
        <taxon>Candidatus Heimdallarchaeales</taxon>
        <taxon>Candidatus Heimdallarchaeaceae</taxon>
        <taxon>Candidatus Heimdallarchaeum</taxon>
    </lineage>
</organism>
<evidence type="ECO:0000313" key="5">
    <source>
        <dbReference type="EMBL" id="UJG41897.1"/>
    </source>
</evidence>
<dbReference type="InterPro" id="IPR017911">
    <property type="entry name" value="MacB-like_ATP-bd"/>
</dbReference>
<dbReference type="Gene3D" id="3.40.50.300">
    <property type="entry name" value="P-loop containing nucleotide triphosphate hydrolases"/>
    <property type="match status" value="1"/>
</dbReference>
<dbReference type="InterPro" id="IPR003593">
    <property type="entry name" value="AAA+_ATPase"/>
</dbReference>
<dbReference type="SUPFAM" id="SSF52540">
    <property type="entry name" value="P-loop containing nucleoside triphosphate hydrolases"/>
    <property type="match status" value="1"/>
</dbReference>
<dbReference type="PROSITE" id="PS50893">
    <property type="entry name" value="ABC_TRANSPORTER_2"/>
    <property type="match status" value="1"/>
</dbReference>
<feature type="domain" description="ABC transporter" evidence="4">
    <location>
        <begin position="4"/>
        <end position="247"/>
    </location>
</feature>
<evidence type="ECO:0000259" key="4">
    <source>
        <dbReference type="PROSITE" id="PS50893"/>
    </source>
</evidence>
<dbReference type="InterPro" id="IPR003439">
    <property type="entry name" value="ABC_transporter-like_ATP-bd"/>
</dbReference>
<proteinExistence type="predicted"/>
<accession>A0A9Y1BN96</accession>
<dbReference type="PANTHER" id="PTHR24220">
    <property type="entry name" value="IMPORT ATP-BINDING PROTEIN"/>
    <property type="match status" value="1"/>
</dbReference>
<sequence length="282" mass="32140">MSFIEIQDLIKIYESKETFIRVPALRGIELQVKKGEFISIIGPSGSGKTTLLLILAGMTEPSAGYVRVDDIQIDKLDDTQRAYYRRNHVGTLWQLPTRNLIWELPIIENVELPMRLLGVTREERKKRAKELLKEVGLEHRIEHKPPQLSGGEVQRAGLATALAHQPKLLLADEPTGELDSHTAEELLIYFRDLNKSYGITAIMVTHDYFVASKTNKIVQIVDGRISGYNPARELESLIDMDKVYIDRYGCIQLPRHIVEQIETQKEIKVSMENGKIILEQNN</sequence>
<evidence type="ECO:0000256" key="1">
    <source>
        <dbReference type="ARBA" id="ARBA00022448"/>
    </source>
</evidence>
<dbReference type="PANTHER" id="PTHR24220:SF614">
    <property type="entry name" value="ABC TRANSPORTER ATP-BINDING PROTEIN SSO1893-RELATED"/>
    <property type="match status" value="1"/>
</dbReference>
<dbReference type="Proteomes" id="UP001201020">
    <property type="component" value="Chromosome"/>
</dbReference>
<dbReference type="CDD" id="cd03255">
    <property type="entry name" value="ABC_MJ0796_LolCDE_FtsE"/>
    <property type="match status" value="1"/>
</dbReference>
<evidence type="ECO:0000256" key="2">
    <source>
        <dbReference type="ARBA" id="ARBA00022741"/>
    </source>
</evidence>
<dbReference type="InterPro" id="IPR015854">
    <property type="entry name" value="ABC_transpr_LolD-like"/>
</dbReference>
<reference evidence="5" key="1">
    <citation type="journal article" date="2022" name="Nat. Microbiol.">
        <title>Unique mobile elements and scalable gene flow at the prokaryote-eukaryote boundary revealed by circularized Asgard archaea genomes.</title>
        <authorList>
            <person name="Wu F."/>
            <person name="Speth D.R."/>
            <person name="Philosof A."/>
            <person name="Cremiere A."/>
            <person name="Narayanan A."/>
            <person name="Barco R.A."/>
            <person name="Connon S.A."/>
            <person name="Amend J.P."/>
            <person name="Antoshechkin I.A."/>
            <person name="Orphan V.J."/>
        </authorList>
    </citation>
    <scope>NUCLEOTIDE SEQUENCE</scope>
    <source>
        <strain evidence="5">PM71</strain>
    </source>
</reference>
<dbReference type="InterPro" id="IPR027417">
    <property type="entry name" value="P-loop_NTPase"/>
</dbReference>
<dbReference type="AlphaFoldDB" id="A0A9Y1BN96"/>
<dbReference type="GO" id="GO:0005886">
    <property type="term" value="C:plasma membrane"/>
    <property type="evidence" value="ECO:0007669"/>
    <property type="project" value="TreeGrafter"/>
</dbReference>
<name>A0A9Y1BN96_9ARCH</name>
<dbReference type="GO" id="GO:0005524">
    <property type="term" value="F:ATP binding"/>
    <property type="evidence" value="ECO:0007669"/>
    <property type="project" value="UniProtKB-KW"/>
</dbReference>